<evidence type="ECO:0000313" key="3">
    <source>
        <dbReference type="Proteomes" id="UP000660262"/>
    </source>
</evidence>
<proteinExistence type="predicted"/>
<protein>
    <recommendedName>
        <fullName evidence="1">Beta-carotene isomerase D27-like C-terminal domain-containing protein</fullName>
    </recommendedName>
</protein>
<dbReference type="Pfam" id="PF13225">
    <property type="entry name" value="D27-like_C"/>
    <property type="match status" value="1"/>
</dbReference>
<dbReference type="AlphaFoldDB" id="A0A830HNU2"/>
<gene>
    <name evidence="2" type="ORF">PPROV_000712300</name>
</gene>
<reference evidence="2" key="1">
    <citation type="submission" date="2020-10" db="EMBL/GenBank/DDBJ databases">
        <title>Unveiling of a novel bifunctional photoreceptor, Dualchrome1, isolated from a cosmopolitan green alga.</title>
        <authorList>
            <person name="Suzuki S."/>
            <person name="Kawachi M."/>
        </authorList>
    </citation>
    <scope>NUCLEOTIDE SEQUENCE</scope>
    <source>
        <strain evidence="2">NIES 2893</strain>
    </source>
</reference>
<accession>A0A830HNU2</accession>
<comment type="caution">
    <text evidence="2">The sequence shown here is derived from an EMBL/GenBank/DDBJ whole genome shotgun (WGS) entry which is preliminary data.</text>
</comment>
<dbReference type="PANTHER" id="PTHR33591">
    <property type="entry name" value="BETA-CAROTENE ISOMERASE D27"/>
    <property type="match status" value="1"/>
</dbReference>
<feature type="domain" description="Beta-carotene isomerase D27-like C-terminal" evidence="1">
    <location>
        <begin position="90"/>
        <end position="178"/>
    </location>
</feature>
<sequence length="219" mass="24347">MLWLFTNKMADSLQIEKKYTMNEPPSYDDFVDTSFAAMARAGPKEQSQASLDIMLSMLPPDGPAVFRKLFPVAKWSCELNAAITKWVFAWMVGPMTLEERDVPNEWSGEGSTRMKSVVVIEKCRYLEESGCTGMCVNLCKASTQTFFNDHFGLPLTVKPNHEDMSCEFIFGQEPPPLEQDEALLFPCRVDCKTARNCSGADGSDGASLPPCHKLPASNL</sequence>
<dbReference type="Proteomes" id="UP000660262">
    <property type="component" value="Unassembled WGS sequence"/>
</dbReference>
<dbReference type="EMBL" id="BNJQ01000020">
    <property type="protein sequence ID" value="GHP08383.1"/>
    <property type="molecule type" value="Genomic_DNA"/>
</dbReference>
<name>A0A830HNU2_9CHLO</name>
<dbReference type="InterPro" id="IPR025114">
    <property type="entry name" value="D27-like_C"/>
</dbReference>
<keyword evidence="3" id="KW-1185">Reference proteome</keyword>
<organism evidence="2 3">
    <name type="scientific">Pycnococcus provasolii</name>
    <dbReference type="NCBI Taxonomy" id="41880"/>
    <lineage>
        <taxon>Eukaryota</taxon>
        <taxon>Viridiplantae</taxon>
        <taxon>Chlorophyta</taxon>
        <taxon>Pseudoscourfieldiophyceae</taxon>
        <taxon>Pseudoscourfieldiales</taxon>
        <taxon>Pycnococcaceae</taxon>
        <taxon>Pycnococcus</taxon>
    </lineage>
</organism>
<dbReference type="InterPro" id="IPR038938">
    <property type="entry name" value="D27-like"/>
</dbReference>
<dbReference type="OrthoDB" id="416096at2759"/>
<dbReference type="GO" id="GO:0005506">
    <property type="term" value="F:iron ion binding"/>
    <property type="evidence" value="ECO:0007669"/>
    <property type="project" value="InterPro"/>
</dbReference>
<evidence type="ECO:0000313" key="2">
    <source>
        <dbReference type="EMBL" id="GHP08383.1"/>
    </source>
</evidence>
<evidence type="ECO:0000259" key="1">
    <source>
        <dbReference type="Pfam" id="PF13225"/>
    </source>
</evidence>
<dbReference type="PANTHER" id="PTHR33591:SF4">
    <property type="entry name" value="OS08G0114100 PROTEIN"/>
    <property type="match status" value="1"/>
</dbReference>